<evidence type="ECO:0000259" key="7">
    <source>
        <dbReference type="Pfam" id="PF01765"/>
    </source>
</evidence>
<evidence type="ECO:0000256" key="5">
    <source>
        <dbReference type="ARBA" id="ARBA00025050"/>
    </source>
</evidence>
<dbReference type="EMBL" id="CP018799">
    <property type="protein sequence ID" value="ATX79265.1"/>
    <property type="molecule type" value="Genomic_DNA"/>
</dbReference>
<dbReference type="HAMAP" id="MF_00040">
    <property type="entry name" value="RRF"/>
    <property type="match status" value="1"/>
</dbReference>
<gene>
    <name evidence="6" type="primary">frr</name>
    <name evidence="8" type="ORF">Ga0123461_0845</name>
</gene>
<evidence type="ECO:0000313" key="9">
    <source>
        <dbReference type="Proteomes" id="UP000231701"/>
    </source>
</evidence>
<sequence length="181" mass="20452">MFKDLESKMQKSIVALKSELATIRTGRANASLLDHVRVSYYGSEVPMSQVGNLSVPEPRMLMISPWDKSQIAVIEKAILKSDLGLTPSSDGEVVRIMLPELTEDRRRDLVKQVKTVGEKAKVSVRSIRRAANDDVKHQVKDEGLPEDESKRLQDRVQKITDKYIAEVDEIIEHKETEILTV</sequence>
<dbReference type="SUPFAM" id="SSF55194">
    <property type="entry name" value="Ribosome recycling factor, RRF"/>
    <property type="match status" value="1"/>
</dbReference>
<reference evidence="8 9" key="1">
    <citation type="submission" date="2016-12" db="EMBL/GenBank/DDBJ databases">
        <title>Isolation and genomic insights into novel planktonic Zetaproteobacteria from stratified waters of the Chesapeake Bay.</title>
        <authorList>
            <person name="McAllister S.M."/>
            <person name="Kato S."/>
            <person name="Chan C.S."/>
            <person name="Chiu B.K."/>
            <person name="Field E.K."/>
        </authorList>
    </citation>
    <scope>NUCLEOTIDE SEQUENCE [LARGE SCALE GENOMIC DNA]</scope>
    <source>
        <strain evidence="8 9">CP-5</strain>
    </source>
</reference>
<evidence type="ECO:0000256" key="6">
    <source>
        <dbReference type="HAMAP-Rule" id="MF_00040"/>
    </source>
</evidence>
<comment type="subcellular location">
    <subcellularLocation>
        <location evidence="1 6">Cytoplasm</location>
    </subcellularLocation>
</comment>
<evidence type="ECO:0000256" key="4">
    <source>
        <dbReference type="ARBA" id="ARBA00022917"/>
    </source>
</evidence>
<evidence type="ECO:0000256" key="2">
    <source>
        <dbReference type="ARBA" id="ARBA00005912"/>
    </source>
</evidence>
<organism evidence="8 9">
    <name type="scientific">Mariprofundus aestuarium</name>
    <dbReference type="NCBI Taxonomy" id="1921086"/>
    <lineage>
        <taxon>Bacteria</taxon>
        <taxon>Pseudomonadati</taxon>
        <taxon>Pseudomonadota</taxon>
        <taxon>Candidatius Mariprofundia</taxon>
        <taxon>Mariprofundales</taxon>
        <taxon>Mariprofundaceae</taxon>
        <taxon>Mariprofundus</taxon>
    </lineage>
</organism>
<dbReference type="InterPro" id="IPR023584">
    <property type="entry name" value="Ribosome_recyc_fac_dom"/>
</dbReference>
<dbReference type="PANTHER" id="PTHR20982">
    <property type="entry name" value="RIBOSOME RECYCLING FACTOR"/>
    <property type="match status" value="1"/>
</dbReference>
<dbReference type="KEGG" id="maes:Ga0123461_0845"/>
<keyword evidence="4 6" id="KW-0648">Protein biosynthesis</keyword>
<evidence type="ECO:0000256" key="3">
    <source>
        <dbReference type="ARBA" id="ARBA00022490"/>
    </source>
</evidence>
<dbReference type="GO" id="GO:0005737">
    <property type="term" value="C:cytoplasm"/>
    <property type="evidence" value="ECO:0007669"/>
    <property type="project" value="UniProtKB-SubCell"/>
</dbReference>
<dbReference type="Pfam" id="PF01765">
    <property type="entry name" value="RRF"/>
    <property type="match status" value="1"/>
</dbReference>
<proteinExistence type="inferred from homology"/>
<dbReference type="InterPro" id="IPR036191">
    <property type="entry name" value="RRF_sf"/>
</dbReference>
<name>A0A2K8KWJ9_MARES</name>
<dbReference type="RefSeq" id="WP_100277177.1">
    <property type="nucleotide sequence ID" value="NZ_CP018799.1"/>
</dbReference>
<dbReference type="NCBIfam" id="TIGR00496">
    <property type="entry name" value="frr"/>
    <property type="match status" value="1"/>
</dbReference>
<dbReference type="Gene3D" id="1.10.132.20">
    <property type="entry name" value="Ribosome-recycling factor"/>
    <property type="match status" value="1"/>
</dbReference>
<dbReference type="InterPro" id="IPR002661">
    <property type="entry name" value="Ribosome_recyc_fac"/>
</dbReference>
<keyword evidence="9" id="KW-1185">Reference proteome</keyword>
<dbReference type="OrthoDB" id="5293209at2"/>
<dbReference type="Gene3D" id="3.30.1360.40">
    <property type="match status" value="1"/>
</dbReference>
<evidence type="ECO:0000256" key="1">
    <source>
        <dbReference type="ARBA" id="ARBA00004496"/>
    </source>
</evidence>
<dbReference type="FunFam" id="1.10.132.20:FF:000001">
    <property type="entry name" value="Ribosome-recycling factor"/>
    <property type="match status" value="1"/>
</dbReference>
<feature type="domain" description="Ribosome recycling factor" evidence="7">
    <location>
        <begin position="16"/>
        <end position="179"/>
    </location>
</feature>
<dbReference type="PANTHER" id="PTHR20982:SF3">
    <property type="entry name" value="MITOCHONDRIAL RIBOSOME RECYCLING FACTOR PSEUDO 1"/>
    <property type="match status" value="1"/>
</dbReference>
<accession>A0A2K8KWJ9</accession>
<comment type="function">
    <text evidence="5 6">Responsible for the release of ribosomes from messenger RNA at the termination of protein biosynthesis. May increase the efficiency of translation by recycling ribosomes from one round of translation to another.</text>
</comment>
<evidence type="ECO:0000313" key="8">
    <source>
        <dbReference type="EMBL" id="ATX79265.1"/>
    </source>
</evidence>
<comment type="similarity">
    <text evidence="2 6">Belongs to the RRF family.</text>
</comment>
<dbReference type="AlphaFoldDB" id="A0A2K8KWJ9"/>
<dbReference type="GO" id="GO:0043023">
    <property type="term" value="F:ribosomal large subunit binding"/>
    <property type="evidence" value="ECO:0007669"/>
    <property type="project" value="TreeGrafter"/>
</dbReference>
<dbReference type="GO" id="GO:0006415">
    <property type="term" value="P:translational termination"/>
    <property type="evidence" value="ECO:0007669"/>
    <property type="project" value="UniProtKB-UniRule"/>
</dbReference>
<keyword evidence="3 6" id="KW-0963">Cytoplasm</keyword>
<protein>
    <recommendedName>
        <fullName evidence="6">Ribosome-recycling factor</fullName>
        <shortName evidence="6">RRF</shortName>
    </recommendedName>
    <alternativeName>
        <fullName evidence="6">Ribosome-releasing factor</fullName>
    </alternativeName>
</protein>
<dbReference type="Proteomes" id="UP000231701">
    <property type="component" value="Chromosome"/>
</dbReference>
<dbReference type="CDD" id="cd00520">
    <property type="entry name" value="RRF"/>
    <property type="match status" value="1"/>
</dbReference>
<dbReference type="FunFam" id="3.30.1360.40:FF:000001">
    <property type="entry name" value="Ribosome-recycling factor"/>
    <property type="match status" value="1"/>
</dbReference>